<dbReference type="PRINTS" id="PR00465">
    <property type="entry name" value="EP450IV"/>
</dbReference>
<keyword evidence="7 13" id="KW-0479">Metal-binding</keyword>
<protein>
    <submittedName>
        <fullName evidence="14">Cytochrome P450</fullName>
    </submittedName>
</protein>
<evidence type="ECO:0000256" key="9">
    <source>
        <dbReference type="ARBA" id="ARBA00023002"/>
    </source>
</evidence>
<evidence type="ECO:0000256" key="8">
    <source>
        <dbReference type="ARBA" id="ARBA00022989"/>
    </source>
</evidence>
<dbReference type="GO" id="GO:0004497">
    <property type="term" value="F:monooxygenase activity"/>
    <property type="evidence" value="ECO:0007669"/>
    <property type="project" value="UniProtKB-KW"/>
</dbReference>
<evidence type="ECO:0000256" key="11">
    <source>
        <dbReference type="ARBA" id="ARBA00023033"/>
    </source>
</evidence>
<evidence type="ECO:0000256" key="13">
    <source>
        <dbReference type="PIRSR" id="PIRSR602403-1"/>
    </source>
</evidence>
<evidence type="ECO:0000256" key="4">
    <source>
        <dbReference type="ARBA" id="ARBA00010617"/>
    </source>
</evidence>
<dbReference type="GO" id="GO:0020037">
    <property type="term" value="F:heme binding"/>
    <property type="evidence" value="ECO:0007669"/>
    <property type="project" value="InterPro"/>
</dbReference>
<dbReference type="Pfam" id="PF00067">
    <property type="entry name" value="p450"/>
    <property type="match status" value="1"/>
</dbReference>
<evidence type="ECO:0000256" key="2">
    <source>
        <dbReference type="ARBA" id="ARBA00004370"/>
    </source>
</evidence>
<dbReference type="GO" id="GO:0016705">
    <property type="term" value="F:oxidoreductase activity, acting on paired donors, with incorporation or reduction of molecular oxygen"/>
    <property type="evidence" value="ECO:0007669"/>
    <property type="project" value="InterPro"/>
</dbReference>
<proteinExistence type="inferred from homology"/>
<feature type="binding site" description="axial binding residue" evidence="13">
    <location>
        <position position="477"/>
    </location>
    <ligand>
        <name>heme</name>
        <dbReference type="ChEBI" id="CHEBI:30413"/>
    </ligand>
    <ligandPart>
        <name>Fe</name>
        <dbReference type="ChEBI" id="CHEBI:18248"/>
    </ligandPart>
</feature>
<evidence type="ECO:0000313" key="15">
    <source>
        <dbReference type="Proteomes" id="UP000807306"/>
    </source>
</evidence>
<dbReference type="InterPro" id="IPR050121">
    <property type="entry name" value="Cytochrome_P450_monoxygenase"/>
</dbReference>
<dbReference type="EMBL" id="MU157828">
    <property type="protein sequence ID" value="KAF9533656.1"/>
    <property type="molecule type" value="Genomic_DNA"/>
</dbReference>
<dbReference type="GO" id="GO:0005506">
    <property type="term" value="F:iron ion binding"/>
    <property type="evidence" value="ECO:0007669"/>
    <property type="project" value="InterPro"/>
</dbReference>
<keyword evidence="8" id="KW-1133">Transmembrane helix</keyword>
<evidence type="ECO:0000313" key="14">
    <source>
        <dbReference type="EMBL" id="KAF9533656.1"/>
    </source>
</evidence>
<comment type="pathway">
    <text evidence="3">Secondary metabolite biosynthesis; terpenoid biosynthesis.</text>
</comment>
<dbReference type="GO" id="GO:0016020">
    <property type="term" value="C:membrane"/>
    <property type="evidence" value="ECO:0007669"/>
    <property type="project" value="UniProtKB-SubCell"/>
</dbReference>
<evidence type="ECO:0000256" key="1">
    <source>
        <dbReference type="ARBA" id="ARBA00001971"/>
    </source>
</evidence>
<dbReference type="CDD" id="cd11069">
    <property type="entry name" value="CYP_FUM15-like"/>
    <property type="match status" value="1"/>
</dbReference>
<dbReference type="SUPFAM" id="SSF48264">
    <property type="entry name" value="Cytochrome P450"/>
    <property type="match status" value="1"/>
</dbReference>
<organism evidence="14 15">
    <name type="scientific">Crepidotus variabilis</name>
    <dbReference type="NCBI Taxonomy" id="179855"/>
    <lineage>
        <taxon>Eukaryota</taxon>
        <taxon>Fungi</taxon>
        <taxon>Dikarya</taxon>
        <taxon>Basidiomycota</taxon>
        <taxon>Agaricomycotina</taxon>
        <taxon>Agaricomycetes</taxon>
        <taxon>Agaricomycetidae</taxon>
        <taxon>Agaricales</taxon>
        <taxon>Agaricineae</taxon>
        <taxon>Crepidotaceae</taxon>
        <taxon>Crepidotus</taxon>
    </lineage>
</organism>
<dbReference type="AlphaFoldDB" id="A0A9P6JUP6"/>
<name>A0A9P6JUP6_9AGAR</name>
<sequence>MGLLLQLSWHPTQVLTTLTFSFGIYGFFKLLHYIYSQFACPLRDLPGPPNGSLLWGNSREMWEGELCAVQEKWVQNYGETYRFYGPLSSTRLFSMDVKLINHVLSNCDNYQKPEGVIYGIKRMVGEGVLVVEGDRHKRQNPAFGPRQIREITEIFVEKSIELRDIWISEASKQNTDETCTIDALSWLSRTTLDVIGLAGFNYKFDTLTKSPETDELSSAFAVVFKAGMKLDFIAILRGMFPFTRFLRAPRDKEVNLAKTKMFQIATDLLEESKASLSRDGDTKSSSRDLLSVLVRANTITTLSSTQRLTDDEVLAQIPTFLVAGHETTSVATTWAIYALTQSKDVQAKLRAELLGMSTDNPSMDELNSLPYLDLVVRETLRLHSPVSGFMRMAMKDEVVPLNTPFVDRHGNSRSELLIKKGTILNVPVVVLNTAKSIWGDDAKEFKPGRWEELPEAVSSIPGVWSNMMTFLGGPRACIGYRFSIVEMKTILFTLVRAFELDLAVPGSDIVKKSGLIRRPVLVTDNSNQLPLVIRPLTHS</sequence>
<evidence type="ECO:0000256" key="5">
    <source>
        <dbReference type="ARBA" id="ARBA00022617"/>
    </source>
</evidence>
<dbReference type="PANTHER" id="PTHR24305:SF166">
    <property type="entry name" value="CYTOCHROME P450 12A4, MITOCHONDRIAL-RELATED"/>
    <property type="match status" value="1"/>
</dbReference>
<evidence type="ECO:0000256" key="7">
    <source>
        <dbReference type="ARBA" id="ARBA00022723"/>
    </source>
</evidence>
<keyword evidence="15" id="KW-1185">Reference proteome</keyword>
<keyword evidence="6" id="KW-0812">Transmembrane</keyword>
<dbReference type="PANTHER" id="PTHR24305">
    <property type="entry name" value="CYTOCHROME P450"/>
    <property type="match status" value="1"/>
</dbReference>
<dbReference type="Gene3D" id="1.10.630.10">
    <property type="entry name" value="Cytochrome P450"/>
    <property type="match status" value="1"/>
</dbReference>
<dbReference type="InterPro" id="IPR002403">
    <property type="entry name" value="Cyt_P450_E_grp-IV"/>
</dbReference>
<dbReference type="OrthoDB" id="1470350at2759"/>
<keyword evidence="12" id="KW-0472">Membrane</keyword>
<dbReference type="Proteomes" id="UP000807306">
    <property type="component" value="Unassembled WGS sequence"/>
</dbReference>
<gene>
    <name evidence="14" type="ORF">CPB83DRAFT_805748</name>
</gene>
<comment type="caution">
    <text evidence="14">The sequence shown here is derived from an EMBL/GenBank/DDBJ whole genome shotgun (WGS) entry which is preliminary data.</text>
</comment>
<comment type="similarity">
    <text evidence="4">Belongs to the cytochrome P450 family.</text>
</comment>
<keyword evidence="10 13" id="KW-0408">Iron</keyword>
<keyword evidence="5 13" id="KW-0349">Heme</keyword>
<comment type="subcellular location">
    <subcellularLocation>
        <location evidence="2">Membrane</location>
    </subcellularLocation>
</comment>
<keyword evidence="9" id="KW-0560">Oxidoreductase</keyword>
<keyword evidence="11" id="KW-0503">Monooxygenase</keyword>
<dbReference type="PRINTS" id="PR00385">
    <property type="entry name" value="P450"/>
</dbReference>
<reference evidence="14" key="1">
    <citation type="submission" date="2020-11" db="EMBL/GenBank/DDBJ databases">
        <authorList>
            <consortium name="DOE Joint Genome Institute"/>
            <person name="Ahrendt S."/>
            <person name="Riley R."/>
            <person name="Andreopoulos W."/>
            <person name="Labutti K."/>
            <person name="Pangilinan J."/>
            <person name="Ruiz-Duenas F.J."/>
            <person name="Barrasa J.M."/>
            <person name="Sanchez-Garcia M."/>
            <person name="Camarero S."/>
            <person name="Miyauchi S."/>
            <person name="Serrano A."/>
            <person name="Linde D."/>
            <person name="Babiker R."/>
            <person name="Drula E."/>
            <person name="Ayuso-Fernandez I."/>
            <person name="Pacheco R."/>
            <person name="Padilla G."/>
            <person name="Ferreira P."/>
            <person name="Barriuso J."/>
            <person name="Kellner H."/>
            <person name="Castanera R."/>
            <person name="Alfaro M."/>
            <person name="Ramirez L."/>
            <person name="Pisabarro A.G."/>
            <person name="Kuo A."/>
            <person name="Tritt A."/>
            <person name="Lipzen A."/>
            <person name="He G."/>
            <person name="Yan M."/>
            <person name="Ng V."/>
            <person name="Cullen D."/>
            <person name="Martin F."/>
            <person name="Rosso M.-N."/>
            <person name="Henrissat B."/>
            <person name="Hibbett D."/>
            <person name="Martinez A.T."/>
            <person name="Grigoriev I.V."/>
        </authorList>
    </citation>
    <scope>NUCLEOTIDE SEQUENCE</scope>
    <source>
        <strain evidence="14">CBS 506.95</strain>
    </source>
</reference>
<dbReference type="InterPro" id="IPR001128">
    <property type="entry name" value="Cyt_P450"/>
</dbReference>
<evidence type="ECO:0000256" key="12">
    <source>
        <dbReference type="ARBA" id="ARBA00023136"/>
    </source>
</evidence>
<evidence type="ECO:0000256" key="6">
    <source>
        <dbReference type="ARBA" id="ARBA00022692"/>
    </source>
</evidence>
<evidence type="ECO:0000256" key="3">
    <source>
        <dbReference type="ARBA" id="ARBA00004721"/>
    </source>
</evidence>
<comment type="cofactor">
    <cofactor evidence="1 13">
        <name>heme</name>
        <dbReference type="ChEBI" id="CHEBI:30413"/>
    </cofactor>
</comment>
<dbReference type="InterPro" id="IPR036396">
    <property type="entry name" value="Cyt_P450_sf"/>
</dbReference>
<accession>A0A9P6JUP6</accession>
<evidence type="ECO:0000256" key="10">
    <source>
        <dbReference type="ARBA" id="ARBA00023004"/>
    </source>
</evidence>